<evidence type="ECO:0000256" key="1">
    <source>
        <dbReference type="ARBA" id="ARBA00001931"/>
    </source>
</evidence>
<dbReference type="PANTHER" id="PTHR32303">
    <property type="entry name" value="QUINOPROTEIN ALCOHOL DEHYDROGENASE (CYTOCHROME C)"/>
    <property type="match status" value="1"/>
</dbReference>
<dbReference type="Gene3D" id="2.140.10.10">
    <property type="entry name" value="Quinoprotein alcohol dehydrogenase-like superfamily"/>
    <property type="match status" value="2"/>
</dbReference>
<accession>A0A269XYT5</accession>
<dbReference type="CDD" id="cd10280">
    <property type="entry name" value="PQQ_mGDH"/>
    <property type="match status" value="1"/>
</dbReference>
<comment type="caution">
    <text evidence="6">The sequence shown here is derived from an EMBL/GenBank/DDBJ whole genome shotgun (WGS) entry which is preliminary data.</text>
</comment>
<feature type="transmembrane region" description="Helical" evidence="4">
    <location>
        <begin position="129"/>
        <end position="148"/>
    </location>
</feature>
<keyword evidence="4" id="KW-1133">Transmembrane helix</keyword>
<dbReference type="EMBL" id="NCXK01000005">
    <property type="protein sequence ID" value="PAK78453.1"/>
    <property type="molecule type" value="Genomic_DNA"/>
</dbReference>
<dbReference type="Pfam" id="PF01011">
    <property type="entry name" value="PQQ"/>
    <property type="match status" value="1"/>
</dbReference>
<dbReference type="Proteomes" id="UP000216151">
    <property type="component" value="Unassembled WGS sequence"/>
</dbReference>
<dbReference type="SUPFAM" id="SSF50998">
    <property type="entry name" value="Quinoprotein alcohol dehydrogenase-like"/>
    <property type="match status" value="1"/>
</dbReference>
<evidence type="ECO:0000259" key="5">
    <source>
        <dbReference type="Pfam" id="PF01011"/>
    </source>
</evidence>
<keyword evidence="7" id="KW-1185">Reference proteome</keyword>
<name>A0A269XYT5_9PROT</name>
<evidence type="ECO:0000313" key="6">
    <source>
        <dbReference type="EMBL" id="PAK78453.1"/>
    </source>
</evidence>
<dbReference type="AlphaFoldDB" id="A0A269XYT5"/>
<keyword evidence="4" id="KW-0812">Transmembrane</keyword>
<evidence type="ECO:0000256" key="3">
    <source>
        <dbReference type="ARBA" id="ARBA00023002"/>
    </source>
</evidence>
<evidence type="ECO:0000256" key="4">
    <source>
        <dbReference type="SAM" id="Phobius"/>
    </source>
</evidence>
<dbReference type="NCBIfam" id="TIGR03074">
    <property type="entry name" value="PQQ_membr_DH"/>
    <property type="match status" value="1"/>
</dbReference>
<reference evidence="6 7" key="1">
    <citation type="submission" date="2017-04" db="EMBL/GenBank/DDBJ databases">
        <title>Kefir bacterial isolates.</title>
        <authorList>
            <person name="Kim Y."/>
            <person name="Blasche S."/>
            <person name="Patil K.R."/>
        </authorList>
    </citation>
    <scope>NUCLEOTIDE SEQUENCE [LARGE SCALE GENOMIC DNA]</scope>
    <source>
        <strain evidence="6 7">KR</strain>
    </source>
</reference>
<organism evidence="6 7">
    <name type="scientific">Acetobacter fabarum</name>
    <dbReference type="NCBI Taxonomy" id="483199"/>
    <lineage>
        <taxon>Bacteria</taxon>
        <taxon>Pseudomonadati</taxon>
        <taxon>Pseudomonadota</taxon>
        <taxon>Alphaproteobacteria</taxon>
        <taxon>Acetobacterales</taxon>
        <taxon>Acetobacteraceae</taxon>
        <taxon>Acetobacter</taxon>
    </lineage>
</organism>
<keyword evidence="4" id="KW-0472">Membrane</keyword>
<dbReference type="GO" id="GO:0016020">
    <property type="term" value="C:membrane"/>
    <property type="evidence" value="ECO:0007669"/>
    <property type="project" value="InterPro"/>
</dbReference>
<feature type="transmembrane region" description="Helical" evidence="4">
    <location>
        <begin position="16"/>
        <end position="34"/>
    </location>
</feature>
<evidence type="ECO:0000313" key="7">
    <source>
        <dbReference type="Proteomes" id="UP000216151"/>
    </source>
</evidence>
<comment type="similarity">
    <text evidence="2">Belongs to the bacterial PQQ dehydrogenase family.</text>
</comment>
<dbReference type="InterPro" id="IPR017511">
    <property type="entry name" value="PQQ_mDH"/>
</dbReference>
<feature type="domain" description="Pyrrolo-quinoline quinone repeat" evidence="5">
    <location>
        <begin position="177"/>
        <end position="783"/>
    </location>
</feature>
<feature type="transmembrane region" description="Helical" evidence="4">
    <location>
        <begin position="46"/>
        <end position="64"/>
    </location>
</feature>
<evidence type="ECO:0000256" key="2">
    <source>
        <dbReference type="ARBA" id="ARBA00008156"/>
    </source>
</evidence>
<proteinExistence type="inferred from homology"/>
<comment type="cofactor">
    <cofactor evidence="1">
        <name>pyrroloquinoline quinone</name>
        <dbReference type="ChEBI" id="CHEBI:58442"/>
    </cofactor>
</comment>
<keyword evidence="3" id="KW-0560">Oxidoreductase</keyword>
<dbReference type="GO" id="GO:0048038">
    <property type="term" value="F:quinone binding"/>
    <property type="evidence" value="ECO:0007669"/>
    <property type="project" value="InterPro"/>
</dbReference>
<dbReference type="InterPro" id="IPR011047">
    <property type="entry name" value="Quinoprotein_ADH-like_sf"/>
</dbReference>
<dbReference type="RefSeq" id="WP_095349600.1">
    <property type="nucleotide sequence ID" value="NZ_NCXK01000005.1"/>
</dbReference>
<dbReference type="InterPro" id="IPR018391">
    <property type="entry name" value="PQQ_b-propeller_rpt"/>
</dbReference>
<dbReference type="OrthoDB" id="9794322at2"/>
<feature type="transmembrane region" description="Helical" evidence="4">
    <location>
        <begin position="69"/>
        <end position="86"/>
    </location>
</feature>
<feature type="transmembrane region" description="Helical" evidence="4">
    <location>
        <begin position="98"/>
        <end position="117"/>
    </location>
</feature>
<dbReference type="SMART" id="SM00564">
    <property type="entry name" value="PQQ"/>
    <property type="match status" value="5"/>
</dbReference>
<dbReference type="GO" id="GO:0008876">
    <property type="term" value="F:quinoprotein glucose dehydrogenase activity"/>
    <property type="evidence" value="ECO:0007669"/>
    <property type="project" value="TreeGrafter"/>
</dbReference>
<dbReference type="PANTHER" id="PTHR32303:SF4">
    <property type="entry name" value="QUINOPROTEIN GLUCOSE DEHYDROGENASE"/>
    <property type="match status" value="1"/>
</dbReference>
<sequence>MDEPFKTERRITGADIYRVLFALLSAGVGLVLAYGGGQLLVLGGSAYYLLAGLAYVGLAALFFLRKRSALPASIAVFAATCLWAFYDVPQIGYWELLPRLVVPAILLTLGLWLAALFPTVRADARRWSAWGGLAVMAGLVGTLVLAFFPHGTLSNPDALSDAAKVVQAGAPDAPQDWEFYGRSAGGTRFAPYSQITPANVNQLKVAWVYRTGRRISGGAFGTDENTPQQIGNVLYSCTPENLITAIDADTGQKIWKFNPNAVTAEHVSCRGVGYYDMDADTSLTQEQKASYTAPDCRQRILVSSVDARLFALDAHSGAVCAGFGNAGFVDLKKQMGPTENSKRYHPTAAPVVMGHLAVVGGWVRDIMPGEPSGVVRAFDVRDGSLAWAWDVGNPDNTQAPAPDQTYTLSTPNVWTVPTYDKELNLVYLPTGNGPPDYWGGDRNAANGRFGAAVVAVDAATGKTRWVSQLIHHDVWDYDLPSQPVLYDVTNAQGEKIPSLIQTTKTGHIFVLDRRTGKPVTEVVETPVATTPAAQGEHLSPTQPFSVGMPTIGADPLSESAMWGVSTFDQLYCRIMFKSSVYTGPFTPPGEKPYIEWPSLLGGMNWGGISVDENSGLMFVNDMRMPLRMSLVTRENARKFKVSTDEVPGFMGTIRPQLAGPYGGVKIDVLQSPLAVPCNTPPFGTMTAIDLHTKKIVWQVPMGTVEDLGPLGIKTHLPVPIGMPTLGGPTSTASGLVFFAGTQDYYLRALNSRTGQEVWKQRLPVGAVAAPLIYRSPKTGREYVVISAGGASHSPDVGDYIIAYALPEGAGAATH</sequence>
<dbReference type="InterPro" id="IPR002372">
    <property type="entry name" value="PQQ_rpt_dom"/>
</dbReference>
<gene>
    <name evidence="6" type="ORF">B8X00_06540</name>
</gene>
<protein>
    <submittedName>
        <fullName evidence="6">Membrane-bound PQQ-dependent dehydrogenase, glucose/quinate/shikimate family</fullName>
    </submittedName>
</protein>